<evidence type="ECO:0000256" key="1">
    <source>
        <dbReference type="SAM" id="MobiDB-lite"/>
    </source>
</evidence>
<sequence length="164" mass="18599">MRFDTRRLNETPTYRKSRYSCRSRINSTCSGIILGLCEVGSRTDGGDSQTSKLDSCLFVLDNAFLQHFDDHFVCACLEDLETRVDSIGSWADNGFHESFAVETVILSSNEDPTEEYDEDYWKERATEIAMQDERYSTHSFNNTPTSSIDSIYSASVDSHPHPAK</sequence>
<dbReference type="AlphaFoldDB" id="A0A8S9IPQ3"/>
<evidence type="ECO:0000313" key="2">
    <source>
        <dbReference type="EMBL" id="KAF2571412.1"/>
    </source>
</evidence>
<organism evidence="2">
    <name type="scientific">Brassica cretica</name>
    <name type="common">Mustard</name>
    <dbReference type="NCBI Taxonomy" id="69181"/>
    <lineage>
        <taxon>Eukaryota</taxon>
        <taxon>Viridiplantae</taxon>
        <taxon>Streptophyta</taxon>
        <taxon>Embryophyta</taxon>
        <taxon>Tracheophyta</taxon>
        <taxon>Spermatophyta</taxon>
        <taxon>Magnoliopsida</taxon>
        <taxon>eudicotyledons</taxon>
        <taxon>Gunneridae</taxon>
        <taxon>Pentapetalae</taxon>
        <taxon>rosids</taxon>
        <taxon>malvids</taxon>
        <taxon>Brassicales</taxon>
        <taxon>Brassicaceae</taxon>
        <taxon>Brassiceae</taxon>
        <taxon>Brassica</taxon>
    </lineage>
</organism>
<protein>
    <submittedName>
        <fullName evidence="2">Uncharacterized protein</fullName>
    </submittedName>
</protein>
<accession>A0A8S9IPQ3</accession>
<gene>
    <name evidence="2" type="ORF">F2Q70_00002502</name>
</gene>
<dbReference type="EMBL" id="QGKY02001015">
    <property type="protein sequence ID" value="KAF2571412.1"/>
    <property type="molecule type" value="Genomic_DNA"/>
</dbReference>
<reference evidence="2" key="1">
    <citation type="submission" date="2019-12" db="EMBL/GenBank/DDBJ databases">
        <title>Genome sequencing and annotation of Brassica cretica.</title>
        <authorList>
            <person name="Studholme D.J."/>
            <person name="Sarris P.F."/>
        </authorList>
    </citation>
    <scope>NUCLEOTIDE SEQUENCE</scope>
    <source>
        <strain evidence="2">PFS-102/07</strain>
        <tissue evidence="2">Leaf</tissue>
    </source>
</reference>
<feature type="compositionally biased region" description="Polar residues" evidence="1">
    <location>
        <begin position="137"/>
        <end position="156"/>
    </location>
</feature>
<feature type="region of interest" description="Disordered" evidence="1">
    <location>
        <begin position="132"/>
        <end position="164"/>
    </location>
</feature>
<proteinExistence type="predicted"/>
<name>A0A8S9IPQ3_BRACR</name>
<comment type="caution">
    <text evidence="2">The sequence shown here is derived from an EMBL/GenBank/DDBJ whole genome shotgun (WGS) entry which is preliminary data.</text>
</comment>